<dbReference type="AlphaFoldDB" id="A0A2K1J1T0"/>
<dbReference type="Gene3D" id="2.130.10.10">
    <property type="entry name" value="YVTN repeat-like/Quinoprotein amine dehydrogenase"/>
    <property type="match status" value="1"/>
</dbReference>
<dbReference type="PANTHER" id="PTHR19918:SF8">
    <property type="entry name" value="FI02843P"/>
    <property type="match status" value="1"/>
</dbReference>
<evidence type="ECO:0000256" key="3">
    <source>
        <dbReference type="ARBA" id="ARBA00022737"/>
    </source>
</evidence>
<dbReference type="GO" id="GO:0051301">
    <property type="term" value="P:cell division"/>
    <property type="evidence" value="ECO:0007669"/>
    <property type="project" value="UniProtKB-KW"/>
</dbReference>
<keyword evidence="1" id="KW-0853">WD repeat</keyword>
<protein>
    <recommendedName>
        <fullName evidence="9">Anaphase-promoting complex subunit 4 WD40 domain-containing protein</fullName>
    </recommendedName>
</protein>
<evidence type="ECO:0000256" key="1">
    <source>
        <dbReference type="ARBA" id="ARBA00022574"/>
    </source>
</evidence>
<reference evidence="7" key="3">
    <citation type="submission" date="2020-12" db="UniProtKB">
        <authorList>
            <consortium name="EnsemblPlants"/>
        </authorList>
    </citation>
    <scope>IDENTIFICATION</scope>
</reference>
<dbReference type="GO" id="GO:0005680">
    <property type="term" value="C:anaphase-promoting complex"/>
    <property type="evidence" value="ECO:0000318"/>
    <property type="project" value="GO_Central"/>
</dbReference>
<dbReference type="InterPro" id="IPR036322">
    <property type="entry name" value="WD40_repeat_dom_sf"/>
</dbReference>
<dbReference type="EnsemblPlants" id="Pp3c18_20650V3.1">
    <property type="protein sequence ID" value="Pp3c18_20650V3.1"/>
    <property type="gene ID" value="Pp3c18_20650"/>
</dbReference>
<keyword evidence="2" id="KW-0132">Cell division</keyword>
<evidence type="ECO:0000256" key="4">
    <source>
        <dbReference type="ARBA" id="ARBA00022776"/>
    </source>
</evidence>
<accession>A0A2K1J1T0</accession>
<dbReference type="PaxDb" id="3218-PP1S33_157V6.1"/>
<keyword evidence="3" id="KW-0677">Repeat</keyword>
<keyword evidence="4" id="KW-0498">Mitosis</keyword>
<dbReference type="InterPro" id="IPR033010">
    <property type="entry name" value="Cdc20/Fizzy"/>
</dbReference>
<gene>
    <name evidence="6" type="ORF">PHYPA_023383</name>
</gene>
<keyword evidence="5" id="KW-0131">Cell cycle</keyword>
<name>A0A2K1J1T0_PHYPA</name>
<dbReference type="PANTHER" id="PTHR19918">
    <property type="entry name" value="CELL DIVISION CYCLE 20 CDC20 FIZZY -RELATED"/>
    <property type="match status" value="1"/>
</dbReference>
<organism evidence="6">
    <name type="scientific">Physcomitrium patens</name>
    <name type="common">Spreading-leaved earth moss</name>
    <name type="synonym">Physcomitrella patens</name>
    <dbReference type="NCBI Taxonomy" id="3218"/>
    <lineage>
        <taxon>Eukaryota</taxon>
        <taxon>Viridiplantae</taxon>
        <taxon>Streptophyta</taxon>
        <taxon>Embryophyta</taxon>
        <taxon>Bryophyta</taxon>
        <taxon>Bryophytina</taxon>
        <taxon>Bryopsida</taxon>
        <taxon>Funariidae</taxon>
        <taxon>Funariales</taxon>
        <taxon>Funariaceae</taxon>
        <taxon>Physcomitrium</taxon>
    </lineage>
</organism>
<dbReference type="Proteomes" id="UP000006727">
    <property type="component" value="Chromosome 18"/>
</dbReference>
<keyword evidence="8" id="KW-1185">Reference proteome</keyword>
<reference evidence="6 8" key="1">
    <citation type="journal article" date="2008" name="Science">
        <title>The Physcomitrella genome reveals evolutionary insights into the conquest of land by plants.</title>
        <authorList>
            <person name="Rensing S."/>
            <person name="Lang D."/>
            <person name="Zimmer A."/>
            <person name="Terry A."/>
            <person name="Salamov A."/>
            <person name="Shapiro H."/>
            <person name="Nishiyama T."/>
            <person name="Perroud P.-F."/>
            <person name="Lindquist E."/>
            <person name="Kamisugi Y."/>
            <person name="Tanahashi T."/>
            <person name="Sakakibara K."/>
            <person name="Fujita T."/>
            <person name="Oishi K."/>
            <person name="Shin-I T."/>
            <person name="Kuroki Y."/>
            <person name="Toyoda A."/>
            <person name="Suzuki Y."/>
            <person name="Hashimoto A."/>
            <person name="Yamaguchi K."/>
            <person name="Sugano A."/>
            <person name="Kohara Y."/>
            <person name="Fujiyama A."/>
            <person name="Anterola A."/>
            <person name="Aoki S."/>
            <person name="Ashton N."/>
            <person name="Barbazuk W.B."/>
            <person name="Barker E."/>
            <person name="Bennetzen J."/>
            <person name="Bezanilla M."/>
            <person name="Blankenship R."/>
            <person name="Cho S.H."/>
            <person name="Dutcher S."/>
            <person name="Estelle M."/>
            <person name="Fawcett J.A."/>
            <person name="Gundlach H."/>
            <person name="Hanada K."/>
            <person name="Heyl A."/>
            <person name="Hicks K.A."/>
            <person name="Hugh J."/>
            <person name="Lohr M."/>
            <person name="Mayer K."/>
            <person name="Melkozernov A."/>
            <person name="Murata T."/>
            <person name="Nelson D."/>
            <person name="Pils B."/>
            <person name="Prigge M."/>
            <person name="Reiss B."/>
            <person name="Renner T."/>
            <person name="Rombauts S."/>
            <person name="Rushton P."/>
            <person name="Sanderfoot A."/>
            <person name="Schween G."/>
            <person name="Shiu S.-H."/>
            <person name="Stueber K."/>
            <person name="Theodoulou F.L."/>
            <person name="Tu H."/>
            <person name="Van de Peer Y."/>
            <person name="Verrier P.J."/>
            <person name="Waters E."/>
            <person name="Wood A."/>
            <person name="Yang L."/>
            <person name="Cove D."/>
            <person name="Cuming A."/>
            <person name="Hasebe M."/>
            <person name="Lucas S."/>
            <person name="Mishler D.B."/>
            <person name="Reski R."/>
            <person name="Grigoriev I."/>
            <person name="Quatrano R.S."/>
            <person name="Boore J.L."/>
        </authorList>
    </citation>
    <scope>NUCLEOTIDE SEQUENCE [LARGE SCALE GENOMIC DNA]</scope>
    <source>
        <strain evidence="7 8">cv. Gransden 2004</strain>
    </source>
</reference>
<dbReference type="GO" id="GO:1990757">
    <property type="term" value="F:ubiquitin ligase activator activity"/>
    <property type="evidence" value="ECO:0000318"/>
    <property type="project" value="GO_Central"/>
</dbReference>
<evidence type="ECO:0000313" key="7">
    <source>
        <dbReference type="EnsemblPlants" id="Pp3c18_20650V3.1"/>
    </source>
</evidence>
<dbReference type="InParanoid" id="A0A2K1J1T0"/>
<evidence type="ECO:0000313" key="8">
    <source>
        <dbReference type="Proteomes" id="UP000006727"/>
    </source>
</evidence>
<evidence type="ECO:0008006" key="9">
    <source>
        <dbReference type="Google" id="ProtNLM"/>
    </source>
</evidence>
<sequence length="209" mass="23647">MAKVFHLPTTSDGRRDRCPLSEQLYLQPLSWNSPKSKTPGRSQSDRFITDRSDMDFNDANYMLAGVEENAVENGNVHSPSKVRASLLRHFEGFENGLKFLYSQNTAPDHANLRAQFRHIPQTAERTLDAPNLLDDNYLNLPDWSATNVLAIALANMVYLWDATTSSIAELLTADEDGPVTSVQWLNNSYVQLWDPQELRQLRSLNDHSA</sequence>
<dbReference type="STRING" id="3218.A0A2K1J1T0"/>
<dbReference type="GO" id="GO:0010997">
    <property type="term" value="F:anaphase-promoting complex binding"/>
    <property type="evidence" value="ECO:0000318"/>
    <property type="project" value="GO_Central"/>
</dbReference>
<reference evidence="6 8" key="2">
    <citation type="journal article" date="2018" name="Plant J.">
        <title>The Physcomitrella patens chromosome-scale assembly reveals moss genome structure and evolution.</title>
        <authorList>
            <person name="Lang D."/>
            <person name="Ullrich K.K."/>
            <person name="Murat F."/>
            <person name="Fuchs J."/>
            <person name="Jenkins J."/>
            <person name="Haas F.B."/>
            <person name="Piednoel M."/>
            <person name="Gundlach H."/>
            <person name="Van Bel M."/>
            <person name="Meyberg R."/>
            <person name="Vives C."/>
            <person name="Morata J."/>
            <person name="Symeonidi A."/>
            <person name="Hiss M."/>
            <person name="Muchero W."/>
            <person name="Kamisugi Y."/>
            <person name="Saleh O."/>
            <person name="Blanc G."/>
            <person name="Decker E.L."/>
            <person name="van Gessel N."/>
            <person name="Grimwood J."/>
            <person name="Hayes R.D."/>
            <person name="Graham S.W."/>
            <person name="Gunter L.E."/>
            <person name="McDaniel S.F."/>
            <person name="Hoernstein S.N.W."/>
            <person name="Larsson A."/>
            <person name="Li F.W."/>
            <person name="Perroud P.F."/>
            <person name="Phillips J."/>
            <person name="Ranjan P."/>
            <person name="Rokshar D.S."/>
            <person name="Rothfels C.J."/>
            <person name="Schneider L."/>
            <person name="Shu S."/>
            <person name="Stevenson D.W."/>
            <person name="Thummler F."/>
            <person name="Tillich M."/>
            <person name="Villarreal Aguilar J.C."/>
            <person name="Widiez T."/>
            <person name="Wong G.K."/>
            <person name="Wymore A."/>
            <person name="Zhang Y."/>
            <person name="Zimmer A.D."/>
            <person name="Quatrano R.S."/>
            <person name="Mayer K.F.X."/>
            <person name="Goodstein D."/>
            <person name="Casacuberta J.M."/>
            <person name="Vandepoele K."/>
            <person name="Reski R."/>
            <person name="Cuming A.C."/>
            <person name="Tuskan G.A."/>
            <person name="Maumus F."/>
            <person name="Salse J."/>
            <person name="Schmutz J."/>
            <person name="Rensing S.A."/>
        </authorList>
    </citation>
    <scope>NUCLEOTIDE SEQUENCE [LARGE SCALE GENOMIC DNA]</scope>
    <source>
        <strain evidence="7 8">cv. Gransden 2004</strain>
    </source>
</reference>
<dbReference type="GO" id="GO:1905786">
    <property type="term" value="P:positive regulation of anaphase-promoting complex-dependent catabolic process"/>
    <property type="evidence" value="ECO:0000318"/>
    <property type="project" value="GO_Central"/>
</dbReference>
<evidence type="ECO:0000256" key="5">
    <source>
        <dbReference type="ARBA" id="ARBA00023306"/>
    </source>
</evidence>
<dbReference type="GO" id="GO:0031145">
    <property type="term" value="P:anaphase-promoting complex-dependent catabolic process"/>
    <property type="evidence" value="ECO:0000318"/>
    <property type="project" value="GO_Central"/>
</dbReference>
<evidence type="ECO:0000256" key="2">
    <source>
        <dbReference type="ARBA" id="ARBA00022618"/>
    </source>
</evidence>
<evidence type="ECO:0000313" key="6">
    <source>
        <dbReference type="EMBL" id="PNR35483.1"/>
    </source>
</evidence>
<dbReference type="EMBL" id="ABEU02000018">
    <property type="protein sequence ID" value="PNR35483.1"/>
    <property type="molecule type" value="Genomic_DNA"/>
</dbReference>
<dbReference type="SUPFAM" id="SSF50978">
    <property type="entry name" value="WD40 repeat-like"/>
    <property type="match status" value="1"/>
</dbReference>
<dbReference type="Gramene" id="Pp3c18_20650V3.1">
    <property type="protein sequence ID" value="Pp3c18_20650V3.1"/>
    <property type="gene ID" value="Pp3c18_20650"/>
</dbReference>
<proteinExistence type="predicted"/>
<dbReference type="InterPro" id="IPR015943">
    <property type="entry name" value="WD40/YVTN_repeat-like_dom_sf"/>
</dbReference>